<dbReference type="Ensembl" id="ENSCSAVT00000006249.1">
    <property type="protein sequence ID" value="ENSCSAVP00000006171.1"/>
    <property type="gene ID" value="ENSCSAVG00000003681.1"/>
</dbReference>
<name>H2YLG9_CIOSA</name>
<evidence type="ECO:0000313" key="3">
    <source>
        <dbReference type="Proteomes" id="UP000007875"/>
    </source>
</evidence>
<reference evidence="3" key="1">
    <citation type="submission" date="2003-08" db="EMBL/GenBank/DDBJ databases">
        <authorList>
            <person name="Birren B."/>
            <person name="Nusbaum C."/>
            <person name="Abebe A."/>
            <person name="Abouelleil A."/>
            <person name="Adekoya E."/>
            <person name="Ait-zahra M."/>
            <person name="Allen N."/>
            <person name="Allen T."/>
            <person name="An P."/>
            <person name="Anderson M."/>
            <person name="Anderson S."/>
            <person name="Arachchi H."/>
            <person name="Armbruster J."/>
            <person name="Bachantsang P."/>
            <person name="Baldwin J."/>
            <person name="Barry A."/>
            <person name="Bayul T."/>
            <person name="Blitshsteyn B."/>
            <person name="Bloom T."/>
            <person name="Blye J."/>
            <person name="Boguslavskiy L."/>
            <person name="Borowsky M."/>
            <person name="Boukhgalter B."/>
            <person name="Brunache A."/>
            <person name="Butler J."/>
            <person name="Calixte N."/>
            <person name="Calvo S."/>
            <person name="Camarata J."/>
            <person name="Campo K."/>
            <person name="Chang J."/>
            <person name="Cheshatsang Y."/>
            <person name="Citroen M."/>
            <person name="Collymore A."/>
            <person name="Considine T."/>
            <person name="Cook A."/>
            <person name="Cooke P."/>
            <person name="Corum B."/>
            <person name="Cuomo C."/>
            <person name="David R."/>
            <person name="Dawoe T."/>
            <person name="Degray S."/>
            <person name="Dodge S."/>
            <person name="Dooley K."/>
            <person name="Dorje P."/>
            <person name="Dorjee K."/>
            <person name="Dorris L."/>
            <person name="Duffey N."/>
            <person name="Dupes A."/>
            <person name="Elkins T."/>
            <person name="Engels R."/>
            <person name="Erickson J."/>
            <person name="Farina A."/>
            <person name="Faro S."/>
            <person name="Ferreira P."/>
            <person name="Fischer H."/>
            <person name="Fitzgerald M."/>
            <person name="Foley K."/>
            <person name="Gage D."/>
            <person name="Galagan J."/>
            <person name="Gearin G."/>
            <person name="Gnerre S."/>
            <person name="Gnirke A."/>
            <person name="Goyette A."/>
            <person name="Graham J."/>
            <person name="Grandbois E."/>
            <person name="Gyaltsen K."/>
            <person name="Hafez N."/>
            <person name="Hagopian D."/>
            <person name="Hagos B."/>
            <person name="Hall J."/>
            <person name="Hatcher B."/>
            <person name="Heller A."/>
            <person name="Higgins H."/>
            <person name="Honan T."/>
            <person name="Horn A."/>
            <person name="Houde N."/>
            <person name="Hughes L."/>
            <person name="Hulme W."/>
            <person name="Husby E."/>
            <person name="Iliev I."/>
            <person name="Jaffe D."/>
            <person name="Jones C."/>
            <person name="Kamal M."/>
            <person name="Kamat A."/>
            <person name="Kamvysselis M."/>
            <person name="Karlsson E."/>
            <person name="Kells C."/>
            <person name="Kieu A."/>
            <person name="Kisner P."/>
            <person name="Kodira C."/>
            <person name="Kulbokas E."/>
            <person name="Labutti K."/>
            <person name="Lama D."/>
            <person name="Landers T."/>
            <person name="Leger J."/>
            <person name="Levine S."/>
            <person name="Lewis D."/>
            <person name="Lewis T."/>
            <person name="Lindblad-toh K."/>
            <person name="Liu X."/>
            <person name="Lokyitsang T."/>
            <person name="Lokyitsang Y."/>
            <person name="Lucien O."/>
            <person name="Lui A."/>
            <person name="Ma L.J."/>
            <person name="Mabbitt R."/>
            <person name="Macdonald J."/>
            <person name="Maclean C."/>
            <person name="Major J."/>
            <person name="Manning J."/>
            <person name="Marabella R."/>
            <person name="Maru K."/>
            <person name="Matthews C."/>
            <person name="Mauceli E."/>
            <person name="Mccarthy M."/>
            <person name="Mcdonough S."/>
            <person name="Mcghee T."/>
            <person name="Meldrim J."/>
            <person name="Meneus L."/>
            <person name="Mesirov J."/>
            <person name="Mihalev A."/>
            <person name="Mihova T."/>
            <person name="Mikkelsen T."/>
            <person name="Mlenga V."/>
            <person name="Moru K."/>
            <person name="Mozes J."/>
            <person name="Mulrain L."/>
            <person name="Munson G."/>
            <person name="Naylor J."/>
            <person name="Newes C."/>
            <person name="Nguyen C."/>
            <person name="Nguyen N."/>
            <person name="Nguyen T."/>
            <person name="Nicol R."/>
            <person name="Nielsen C."/>
            <person name="Nizzari M."/>
            <person name="Norbu C."/>
            <person name="Norbu N."/>
            <person name="O'donnell P."/>
            <person name="Okoawo O."/>
            <person name="O'leary S."/>
            <person name="Omotosho B."/>
            <person name="O'neill K."/>
            <person name="Osman S."/>
            <person name="Parker S."/>
            <person name="Perrin D."/>
            <person name="Phunkhang P."/>
            <person name="Piqani B."/>
            <person name="Purcell S."/>
            <person name="Rachupka T."/>
            <person name="Ramasamy U."/>
            <person name="Rameau R."/>
            <person name="Ray V."/>
            <person name="Raymond C."/>
            <person name="Retta R."/>
            <person name="Richardson S."/>
            <person name="Rise C."/>
            <person name="Rodriguez J."/>
            <person name="Rogers J."/>
            <person name="Rogov P."/>
            <person name="Rutman M."/>
            <person name="Schupbach R."/>
            <person name="Seaman C."/>
            <person name="Settipalli S."/>
            <person name="Sharpe T."/>
            <person name="Sheridan J."/>
            <person name="Sherpa N."/>
            <person name="Shi J."/>
            <person name="Smirnov S."/>
            <person name="Smith C."/>
            <person name="Sougnez C."/>
            <person name="Spencer B."/>
            <person name="Stalker J."/>
            <person name="Stange-thomann N."/>
            <person name="Stavropoulos S."/>
            <person name="Stetson K."/>
            <person name="Stone C."/>
            <person name="Stone S."/>
            <person name="Stubbs M."/>
            <person name="Talamas J."/>
            <person name="Tchuinga P."/>
            <person name="Tenzing P."/>
            <person name="Tesfaye S."/>
            <person name="Theodore J."/>
            <person name="Thoulutsang Y."/>
            <person name="Topham K."/>
            <person name="Towey S."/>
            <person name="Tsamla T."/>
            <person name="Tsomo N."/>
            <person name="Vallee D."/>
            <person name="Vassiliev H."/>
            <person name="Venkataraman V."/>
            <person name="Vinson J."/>
            <person name="Vo A."/>
            <person name="Wade C."/>
            <person name="Wang S."/>
            <person name="Wangchuk T."/>
            <person name="Wangdi T."/>
            <person name="Whittaker C."/>
            <person name="Wilkinson J."/>
            <person name="Wu Y."/>
            <person name="Wyman D."/>
            <person name="Yadav S."/>
            <person name="Yang S."/>
            <person name="Yang X."/>
            <person name="Yeager S."/>
            <person name="Yee E."/>
            <person name="Young G."/>
            <person name="Zainoun J."/>
            <person name="Zembeck L."/>
            <person name="Zimmer A."/>
            <person name="Zody M."/>
            <person name="Lander E."/>
        </authorList>
    </citation>
    <scope>NUCLEOTIDE SEQUENCE [LARGE SCALE GENOMIC DNA]</scope>
</reference>
<dbReference type="HOGENOM" id="CLU_2399015_0_0_1"/>
<feature type="region of interest" description="Disordered" evidence="1">
    <location>
        <begin position="34"/>
        <end position="54"/>
    </location>
</feature>
<keyword evidence="3" id="KW-1185">Reference proteome</keyword>
<proteinExistence type="predicted"/>
<reference evidence="2" key="2">
    <citation type="submission" date="2025-08" db="UniProtKB">
        <authorList>
            <consortium name="Ensembl"/>
        </authorList>
    </citation>
    <scope>IDENTIFICATION</scope>
</reference>
<evidence type="ECO:0000256" key="1">
    <source>
        <dbReference type="SAM" id="MobiDB-lite"/>
    </source>
</evidence>
<dbReference type="AlphaFoldDB" id="H2YLG9"/>
<accession>H2YLG9</accession>
<dbReference type="Proteomes" id="UP000007875">
    <property type="component" value="Unassembled WGS sequence"/>
</dbReference>
<evidence type="ECO:0000313" key="2">
    <source>
        <dbReference type="Ensembl" id="ENSCSAVP00000006171.1"/>
    </source>
</evidence>
<sequence>MALHERATHIQSIIDRMNNLIRFSKSPRMEKLRLPKNLPSGPLCNPAKSQRLPPITPRSIKLKQSHSKIHKELKAHESLESLKDTVLPIVIVN</sequence>
<dbReference type="InParanoid" id="H2YLG9"/>
<reference evidence="2" key="3">
    <citation type="submission" date="2025-09" db="UniProtKB">
        <authorList>
            <consortium name="Ensembl"/>
        </authorList>
    </citation>
    <scope>IDENTIFICATION</scope>
</reference>
<organism evidence="2 3">
    <name type="scientific">Ciona savignyi</name>
    <name type="common">Pacific transparent sea squirt</name>
    <dbReference type="NCBI Taxonomy" id="51511"/>
    <lineage>
        <taxon>Eukaryota</taxon>
        <taxon>Metazoa</taxon>
        <taxon>Chordata</taxon>
        <taxon>Tunicata</taxon>
        <taxon>Ascidiacea</taxon>
        <taxon>Phlebobranchia</taxon>
        <taxon>Cionidae</taxon>
        <taxon>Ciona</taxon>
    </lineage>
</organism>
<protein>
    <submittedName>
        <fullName evidence="2">Uncharacterized protein</fullName>
    </submittedName>
</protein>